<evidence type="ECO:0000313" key="3">
    <source>
        <dbReference type="Proteomes" id="UP000623608"/>
    </source>
</evidence>
<gene>
    <name evidence="2" type="ORF">Ate02nite_94960</name>
</gene>
<evidence type="ECO:0000256" key="1">
    <source>
        <dbReference type="SAM" id="SignalP"/>
    </source>
</evidence>
<keyword evidence="1" id="KW-0732">Signal</keyword>
<dbReference type="AlphaFoldDB" id="A0A919TXV5"/>
<dbReference type="RefSeq" id="WP_203814563.1">
    <property type="nucleotide sequence ID" value="NZ_BOMY01000064.1"/>
</dbReference>
<feature type="signal peptide" evidence="1">
    <location>
        <begin position="1"/>
        <end position="24"/>
    </location>
</feature>
<sequence>MRRLLSLGLVVLTALLVAPAPARAADRGSYTVSGLGSRKQAVLNNGGTVLDLAIAMLETERMTTDYTYGDGKSGDAANFGIFKQNWYMIRQSVSQYSGYGPNEWNAGAALNSNLSWDLQIRHAAQNKWGEYTWFAGHRNGQTGLSNPNTQDIANYRNAVYWIRDQINSSSRYRTDDTRFWVNVPAI</sequence>
<feature type="chain" id="PRO_5038047714" evidence="1">
    <location>
        <begin position="25"/>
        <end position="186"/>
    </location>
</feature>
<accession>A0A919TXV5</accession>
<reference evidence="2" key="1">
    <citation type="submission" date="2021-01" db="EMBL/GenBank/DDBJ databases">
        <title>Whole genome shotgun sequence of Actinoplanes tereljensis NBRC 105297.</title>
        <authorList>
            <person name="Komaki H."/>
            <person name="Tamura T."/>
        </authorList>
    </citation>
    <scope>NUCLEOTIDE SEQUENCE</scope>
    <source>
        <strain evidence="2">NBRC 105297</strain>
    </source>
</reference>
<dbReference type="InterPro" id="IPR049168">
    <property type="entry name" value="Glyco_hydro_134"/>
</dbReference>
<protein>
    <submittedName>
        <fullName evidence="2">Uncharacterized protein</fullName>
    </submittedName>
</protein>
<keyword evidence="3" id="KW-1185">Reference proteome</keyword>
<proteinExistence type="predicted"/>
<organism evidence="2 3">
    <name type="scientific">Paractinoplanes tereljensis</name>
    <dbReference type="NCBI Taxonomy" id="571912"/>
    <lineage>
        <taxon>Bacteria</taxon>
        <taxon>Bacillati</taxon>
        <taxon>Actinomycetota</taxon>
        <taxon>Actinomycetes</taxon>
        <taxon>Micromonosporales</taxon>
        <taxon>Micromonosporaceae</taxon>
        <taxon>Paractinoplanes</taxon>
    </lineage>
</organism>
<dbReference type="EMBL" id="BOMY01000064">
    <property type="protein sequence ID" value="GIF26766.1"/>
    <property type="molecule type" value="Genomic_DNA"/>
</dbReference>
<comment type="caution">
    <text evidence="2">The sequence shown here is derived from an EMBL/GenBank/DDBJ whole genome shotgun (WGS) entry which is preliminary data.</text>
</comment>
<name>A0A919TXV5_9ACTN</name>
<evidence type="ECO:0000313" key="2">
    <source>
        <dbReference type="EMBL" id="GIF26766.1"/>
    </source>
</evidence>
<dbReference type="Proteomes" id="UP000623608">
    <property type="component" value="Unassembled WGS sequence"/>
</dbReference>
<dbReference type="Pfam" id="PF21087">
    <property type="entry name" value="Glyco_hydro_134"/>
    <property type="match status" value="1"/>
</dbReference>